<sequence>MLVVRMTHCLQQEASLNLSVDDFRSVSRTKKSSHNVFDSSAYSTLESASELHEEVLKMFKSGMSSSFTKFDSFLEELAQSGRLLRHYTQNIDCRYSRLDCLASKTVWLHGRADTLRCHKAPGHRTGVDPQSFERLVTTPCTKCEMENKSRQQEEKRTRRGGFFRTDVLLYGEHSPDESDFLEVFQRDLQQPIDALIVVGTRLRIHSLKQFVRQVCKVVRLHSTDGMTVWVNKLDPKPKELRSSIKHEFLGDCDDFASLICD</sequence>
<dbReference type="GO" id="GO:1990414">
    <property type="term" value="P:replication-born double-strand break repair via sister chromatid exchange"/>
    <property type="evidence" value="ECO:0007669"/>
    <property type="project" value="TreeGrafter"/>
</dbReference>
<keyword evidence="2" id="KW-0808">Transferase</keyword>
<comment type="similarity">
    <text evidence="1">Belongs to the sirtuin family. Class I subfamily.</text>
</comment>
<dbReference type="InterPro" id="IPR029035">
    <property type="entry name" value="DHS-like_NAD/FAD-binding_dom"/>
</dbReference>
<gene>
    <name evidence="6" type="ORF">EDB81DRAFT_830352</name>
</gene>
<comment type="caution">
    <text evidence="4">Lacks conserved residue(s) required for the propagation of feature annotation.</text>
</comment>
<proteinExistence type="inferred from homology"/>
<dbReference type="InterPro" id="IPR026590">
    <property type="entry name" value="Ssirtuin_cat_dom"/>
</dbReference>
<evidence type="ECO:0000256" key="3">
    <source>
        <dbReference type="ARBA" id="ARBA00023027"/>
    </source>
</evidence>
<dbReference type="InterPro" id="IPR050134">
    <property type="entry name" value="NAD-dep_sirtuin_deacylases"/>
</dbReference>
<reference evidence="6" key="1">
    <citation type="journal article" date="2021" name="Nat. Commun.">
        <title>Genetic determinants of endophytism in the Arabidopsis root mycobiome.</title>
        <authorList>
            <person name="Mesny F."/>
            <person name="Miyauchi S."/>
            <person name="Thiergart T."/>
            <person name="Pickel B."/>
            <person name="Atanasova L."/>
            <person name="Karlsson M."/>
            <person name="Huettel B."/>
            <person name="Barry K.W."/>
            <person name="Haridas S."/>
            <person name="Chen C."/>
            <person name="Bauer D."/>
            <person name="Andreopoulos W."/>
            <person name="Pangilinan J."/>
            <person name="LaButti K."/>
            <person name="Riley R."/>
            <person name="Lipzen A."/>
            <person name="Clum A."/>
            <person name="Drula E."/>
            <person name="Henrissat B."/>
            <person name="Kohler A."/>
            <person name="Grigoriev I.V."/>
            <person name="Martin F.M."/>
            <person name="Hacquard S."/>
        </authorList>
    </citation>
    <scope>NUCLEOTIDE SEQUENCE</scope>
    <source>
        <strain evidence="6">MPI-CAGE-AT-0147</strain>
    </source>
</reference>
<feature type="domain" description="Deacetylase sirtuin-type" evidence="5">
    <location>
        <begin position="1"/>
        <end position="261"/>
    </location>
</feature>
<evidence type="ECO:0000259" key="5">
    <source>
        <dbReference type="PROSITE" id="PS50305"/>
    </source>
</evidence>
<dbReference type="GO" id="GO:0000122">
    <property type="term" value="P:negative regulation of transcription by RNA polymerase II"/>
    <property type="evidence" value="ECO:0007669"/>
    <property type="project" value="TreeGrafter"/>
</dbReference>
<evidence type="ECO:0000313" key="6">
    <source>
        <dbReference type="EMBL" id="KAH7111419.1"/>
    </source>
</evidence>
<evidence type="ECO:0000313" key="7">
    <source>
        <dbReference type="Proteomes" id="UP000738349"/>
    </source>
</evidence>
<dbReference type="OrthoDB" id="2919105at2759"/>
<dbReference type="GO" id="GO:0005634">
    <property type="term" value="C:nucleus"/>
    <property type="evidence" value="ECO:0007669"/>
    <property type="project" value="TreeGrafter"/>
</dbReference>
<evidence type="ECO:0000256" key="1">
    <source>
        <dbReference type="ARBA" id="ARBA00006924"/>
    </source>
</evidence>
<protein>
    <submittedName>
        <fullName evidence="6">DHS-like NAD/FAD-binding domain-containing protein</fullName>
    </submittedName>
</protein>
<dbReference type="Proteomes" id="UP000738349">
    <property type="component" value="Unassembled WGS sequence"/>
</dbReference>
<dbReference type="PANTHER" id="PTHR11085:SF15">
    <property type="entry name" value="NAD-DEPENDENT HISTONE DEACETYLASE HST4"/>
    <property type="match status" value="1"/>
</dbReference>
<evidence type="ECO:0000256" key="4">
    <source>
        <dbReference type="PROSITE-ProRule" id="PRU00236"/>
    </source>
</evidence>
<evidence type="ECO:0000256" key="2">
    <source>
        <dbReference type="ARBA" id="ARBA00022679"/>
    </source>
</evidence>
<comment type="caution">
    <text evidence="6">The sequence shown here is derived from an EMBL/GenBank/DDBJ whole genome shotgun (WGS) entry which is preliminary data.</text>
</comment>
<keyword evidence="7" id="KW-1185">Reference proteome</keyword>
<dbReference type="GO" id="GO:0031508">
    <property type="term" value="P:pericentric heterochromatin formation"/>
    <property type="evidence" value="ECO:0007669"/>
    <property type="project" value="TreeGrafter"/>
</dbReference>
<keyword evidence="3" id="KW-0520">NAD</keyword>
<dbReference type="GO" id="GO:0031934">
    <property type="term" value="C:mating-type region heterochromatin"/>
    <property type="evidence" value="ECO:0007669"/>
    <property type="project" value="TreeGrafter"/>
</dbReference>
<name>A0A9P9D2W3_9HYPO</name>
<dbReference type="Gene3D" id="3.40.50.1220">
    <property type="entry name" value="TPP-binding domain"/>
    <property type="match status" value="1"/>
</dbReference>
<dbReference type="GO" id="GO:0006282">
    <property type="term" value="P:regulation of DNA repair"/>
    <property type="evidence" value="ECO:0007669"/>
    <property type="project" value="TreeGrafter"/>
</dbReference>
<dbReference type="GO" id="GO:0070403">
    <property type="term" value="F:NAD+ binding"/>
    <property type="evidence" value="ECO:0007669"/>
    <property type="project" value="InterPro"/>
</dbReference>
<dbReference type="InterPro" id="IPR003000">
    <property type="entry name" value="Sirtuin"/>
</dbReference>
<accession>A0A9P9D2W3</accession>
<dbReference type="GO" id="GO:0017136">
    <property type="term" value="F:histone deacetylase activity, NAD-dependent"/>
    <property type="evidence" value="ECO:0007669"/>
    <property type="project" value="TreeGrafter"/>
</dbReference>
<dbReference type="PANTHER" id="PTHR11085">
    <property type="entry name" value="NAD-DEPENDENT PROTEIN DEACYLASE SIRTUIN-5, MITOCHONDRIAL-RELATED"/>
    <property type="match status" value="1"/>
</dbReference>
<dbReference type="SUPFAM" id="SSF52467">
    <property type="entry name" value="DHS-like NAD/FAD-binding domain"/>
    <property type="match status" value="1"/>
</dbReference>
<organism evidence="6 7">
    <name type="scientific">Dactylonectria macrodidyma</name>
    <dbReference type="NCBI Taxonomy" id="307937"/>
    <lineage>
        <taxon>Eukaryota</taxon>
        <taxon>Fungi</taxon>
        <taxon>Dikarya</taxon>
        <taxon>Ascomycota</taxon>
        <taxon>Pezizomycotina</taxon>
        <taxon>Sordariomycetes</taxon>
        <taxon>Hypocreomycetidae</taxon>
        <taxon>Hypocreales</taxon>
        <taxon>Nectriaceae</taxon>
        <taxon>Dactylonectria</taxon>
    </lineage>
</organism>
<dbReference type="PROSITE" id="PS50305">
    <property type="entry name" value="SIRTUIN"/>
    <property type="match status" value="1"/>
</dbReference>
<dbReference type="AlphaFoldDB" id="A0A9P9D2W3"/>
<dbReference type="Pfam" id="PF02146">
    <property type="entry name" value="SIR2"/>
    <property type="match status" value="1"/>
</dbReference>
<dbReference type="EMBL" id="JAGMUV010000041">
    <property type="protein sequence ID" value="KAH7111419.1"/>
    <property type="molecule type" value="Genomic_DNA"/>
</dbReference>